<protein>
    <submittedName>
        <fullName evidence="2">Uncharacterized protein</fullName>
    </submittedName>
</protein>
<dbReference type="Proteomes" id="UP001208570">
    <property type="component" value="Unassembled WGS sequence"/>
</dbReference>
<evidence type="ECO:0000256" key="1">
    <source>
        <dbReference type="SAM" id="MobiDB-lite"/>
    </source>
</evidence>
<feature type="compositionally biased region" description="Basic and acidic residues" evidence="1">
    <location>
        <begin position="71"/>
        <end position="101"/>
    </location>
</feature>
<organism evidence="2 3">
    <name type="scientific">Paralvinella palmiformis</name>
    <dbReference type="NCBI Taxonomy" id="53620"/>
    <lineage>
        <taxon>Eukaryota</taxon>
        <taxon>Metazoa</taxon>
        <taxon>Spiralia</taxon>
        <taxon>Lophotrochozoa</taxon>
        <taxon>Annelida</taxon>
        <taxon>Polychaeta</taxon>
        <taxon>Sedentaria</taxon>
        <taxon>Canalipalpata</taxon>
        <taxon>Terebellida</taxon>
        <taxon>Terebelliformia</taxon>
        <taxon>Alvinellidae</taxon>
        <taxon>Paralvinella</taxon>
    </lineage>
</organism>
<feature type="compositionally biased region" description="Basic and acidic residues" evidence="1">
    <location>
        <begin position="28"/>
        <end position="41"/>
    </location>
</feature>
<proteinExistence type="predicted"/>
<comment type="caution">
    <text evidence="2">The sequence shown here is derived from an EMBL/GenBank/DDBJ whole genome shotgun (WGS) entry which is preliminary data.</text>
</comment>
<feature type="region of interest" description="Disordered" evidence="1">
    <location>
        <begin position="28"/>
        <end position="110"/>
    </location>
</feature>
<gene>
    <name evidence="2" type="ORF">LSH36_194g04049</name>
</gene>
<name>A0AAD9JQ09_9ANNE</name>
<dbReference type="EMBL" id="JAODUP010000194">
    <property type="protein sequence ID" value="KAK2157264.1"/>
    <property type="molecule type" value="Genomic_DNA"/>
</dbReference>
<accession>A0AAD9JQ09</accession>
<evidence type="ECO:0000313" key="2">
    <source>
        <dbReference type="EMBL" id="KAK2157264.1"/>
    </source>
</evidence>
<dbReference type="AlphaFoldDB" id="A0AAD9JQ09"/>
<sequence>MDDTVSQGSLDSACDEFVVVNAEPRLRIANDGDPKDLETKLNEVLNDDTLPPGTKPRDKMEMGPKAALDSLKNDAENEKTETETENSDHVEQSVKELEGKDILMAQQLEN</sequence>
<reference evidence="2" key="1">
    <citation type="journal article" date="2023" name="Mol. Biol. Evol.">
        <title>Third-Generation Sequencing Reveals the Adaptive Role of the Epigenome in Three Deep-Sea Polychaetes.</title>
        <authorList>
            <person name="Perez M."/>
            <person name="Aroh O."/>
            <person name="Sun Y."/>
            <person name="Lan Y."/>
            <person name="Juniper S.K."/>
            <person name="Young C.R."/>
            <person name="Angers B."/>
            <person name="Qian P.Y."/>
        </authorList>
    </citation>
    <scope>NUCLEOTIDE SEQUENCE</scope>
    <source>
        <strain evidence="2">P08H-3</strain>
    </source>
</reference>
<evidence type="ECO:0000313" key="3">
    <source>
        <dbReference type="Proteomes" id="UP001208570"/>
    </source>
</evidence>
<keyword evidence="3" id="KW-1185">Reference proteome</keyword>